<comment type="similarity">
    <text evidence="2 13">Belongs to the UQCRQ/QCR8 family.</text>
</comment>
<evidence type="ECO:0000256" key="3">
    <source>
        <dbReference type="ARBA" id="ARBA00016324"/>
    </source>
</evidence>
<dbReference type="GO" id="GO:0005743">
    <property type="term" value="C:mitochondrial inner membrane"/>
    <property type="evidence" value="ECO:0007669"/>
    <property type="project" value="UniProtKB-SubCell"/>
</dbReference>
<evidence type="ECO:0000256" key="6">
    <source>
        <dbReference type="ARBA" id="ARBA00022692"/>
    </source>
</evidence>
<keyword evidence="4 13" id="KW-0813">Transport</keyword>
<keyword evidence="11" id="KW-0472">Membrane</keyword>
<evidence type="ECO:0000313" key="15">
    <source>
        <dbReference type="RefSeq" id="XP_032799886.1"/>
    </source>
</evidence>
<dbReference type="FunFam" id="1.20.5.210:FF:000001">
    <property type="entry name" value="Cytochrome b-c1 complex subunit 8"/>
    <property type="match status" value="1"/>
</dbReference>
<comment type="subcellular location">
    <subcellularLocation>
        <location evidence="1 13">Mitochondrion inner membrane</location>
        <topology evidence="1 13">Single-pass membrane protein</topology>
    </subcellularLocation>
</comment>
<keyword evidence="6" id="KW-0812">Transmembrane</keyword>
<dbReference type="GO" id="GO:0045275">
    <property type="term" value="C:respiratory chain complex III"/>
    <property type="evidence" value="ECO:0007669"/>
    <property type="project" value="UniProtKB-UniRule"/>
</dbReference>
<dbReference type="PANTHER" id="PTHR12119">
    <property type="entry name" value="UBIQUINOL-CYTOCHROME C REDUCTASE COMPLEX UBIQUINONE-BINDING PROTEIN QP-C"/>
    <property type="match status" value="1"/>
</dbReference>
<evidence type="ECO:0000256" key="5">
    <source>
        <dbReference type="ARBA" id="ARBA00022660"/>
    </source>
</evidence>
<accession>A0AAJ7SIA8</accession>
<evidence type="ECO:0000256" key="8">
    <source>
        <dbReference type="ARBA" id="ARBA00022982"/>
    </source>
</evidence>
<dbReference type="SUPFAM" id="SSF81508">
    <property type="entry name" value="Ubiquinone-binding protein QP-C of cytochrome bc1 complex (Ubiquinol-cytochrome c reductase)"/>
    <property type="match status" value="1"/>
</dbReference>
<keyword evidence="5 13" id="KW-0679">Respiratory chain</keyword>
<evidence type="ECO:0000256" key="9">
    <source>
        <dbReference type="ARBA" id="ARBA00022989"/>
    </source>
</evidence>
<dbReference type="Gene3D" id="1.20.5.210">
    <property type="entry name" value="Cytochrome b-c1 complex subunit 8"/>
    <property type="match status" value="1"/>
</dbReference>
<dbReference type="GeneID" id="116936852"/>
<dbReference type="Pfam" id="PF02939">
    <property type="entry name" value="UcrQ"/>
    <property type="match status" value="1"/>
</dbReference>
<dbReference type="RefSeq" id="XP_032799886.1">
    <property type="nucleotide sequence ID" value="XM_032943995.1"/>
</dbReference>
<organism evidence="14 15">
    <name type="scientific">Petromyzon marinus</name>
    <name type="common">Sea lamprey</name>
    <dbReference type="NCBI Taxonomy" id="7757"/>
    <lineage>
        <taxon>Eukaryota</taxon>
        <taxon>Metazoa</taxon>
        <taxon>Chordata</taxon>
        <taxon>Craniata</taxon>
        <taxon>Vertebrata</taxon>
        <taxon>Cyclostomata</taxon>
        <taxon>Hyperoartia</taxon>
        <taxon>Petromyzontiformes</taxon>
        <taxon>Petromyzontidae</taxon>
        <taxon>Petromyzon</taxon>
    </lineage>
</organism>
<evidence type="ECO:0000256" key="1">
    <source>
        <dbReference type="ARBA" id="ARBA00004434"/>
    </source>
</evidence>
<dbReference type="GO" id="GO:0006122">
    <property type="term" value="P:mitochondrial electron transport, ubiquinol to cytochrome c"/>
    <property type="evidence" value="ECO:0007669"/>
    <property type="project" value="UniProtKB-UniRule"/>
</dbReference>
<keyword evidence="8 13" id="KW-0249">Electron transport</keyword>
<proteinExistence type="inferred from homology"/>
<evidence type="ECO:0000256" key="2">
    <source>
        <dbReference type="ARBA" id="ARBA00007668"/>
    </source>
</evidence>
<name>A0AAJ7SIA8_PETMA</name>
<keyword evidence="14" id="KW-1185">Reference proteome</keyword>
<reference evidence="15" key="1">
    <citation type="submission" date="2025-08" db="UniProtKB">
        <authorList>
            <consortium name="RefSeq"/>
        </authorList>
    </citation>
    <scope>IDENTIFICATION</scope>
    <source>
        <tissue evidence="15">Sperm</tissue>
    </source>
</reference>
<dbReference type="KEGG" id="pmrn:116936852"/>
<dbReference type="Proteomes" id="UP001318040">
    <property type="component" value="Chromosome 84"/>
</dbReference>
<protein>
    <recommendedName>
        <fullName evidence="3 13">Cytochrome b-c1 complex subunit 8</fullName>
    </recommendedName>
    <alternativeName>
        <fullName evidence="13">Complex III subunit 8</fullName>
    </alternativeName>
</protein>
<sequence length="85" mass="9897">MGGDHLEFGRLARVRHVVTFSLSPFEQRAFANFFTQALPNTLRRISAQALRVGPPFMLLYFIYDYGSKEFTRSRRKDSSLYSDDE</sequence>
<keyword evidence="10 13" id="KW-0496">Mitochondrion</keyword>
<comment type="function">
    <text evidence="13">Component of the ubiquinol-cytochrome c oxidoreductase, a multisubunit transmembrane complex that is part of the mitochondrial electron transport chain which drives oxidative phosphorylation. The complex plays an important role in the uptake of multiple carbon sources present in different host niches.</text>
</comment>
<dbReference type="AlphaFoldDB" id="A0AAJ7SIA8"/>
<evidence type="ECO:0000256" key="12">
    <source>
        <dbReference type="ARBA" id="ARBA00047105"/>
    </source>
</evidence>
<evidence type="ECO:0000256" key="4">
    <source>
        <dbReference type="ARBA" id="ARBA00022448"/>
    </source>
</evidence>
<dbReference type="PANTHER" id="PTHR12119:SF2">
    <property type="entry name" value="CYTOCHROME B-C1 COMPLEX SUBUNIT 8"/>
    <property type="match status" value="1"/>
</dbReference>
<comment type="subunit">
    <text evidence="12 13">Component of the ubiquinol-cytochrome c oxidoreductase (cytochrome b-c1 complex, complex III, CIII), a multisubunit enzyme composed of 11 subunits. The complex is composed of 3 respiratory subunits cytochrome b, cytochrome c1 and Rieske protein UQCRFS1, 2 core protein subunits UQCRC1/QCR1 and UQCRC2/QCR2, and 6 low-molecular weight protein subunits UQCRH/QCR6, UQCRB/QCR7, UQCRQ/QCR8, UQCR10/QCR9, UQCR11/QCR10 and subunit 9, the cleavage product of Rieske protein UQCRFS1. The complex exists as an obligatory dimer and forms supercomplexes (SCs) in the inner mitochondrial membrane with NADH-ubiquinone oxidoreductase (complex I, CI) and cytochrome c oxidase (complex IV, CIV), resulting in different assemblies (supercomplex SCI(1)III(2)IV(1) and megacomplex MCI(2)III(2)IV(2)). Interacts with UQCC6.</text>
</comment>
<evidence type="ECO:0000256" key="11">
    <source>
        <dbReference type="ARBA" id="ARBA00023136"/>
    </source>
</evidence>
<evidence type="ECO:0000313" key="14">
    <source>
        <dbReference type="Proteomes" id="UP001318040"/>
    </source>
</evidence>
<gene>
    <name evidence="15" type="primary">LOC116936852</name>
</gene>
<dbReference type="InterPro" id="IPR004205">
    <property type="entry name" value="Cyt_bc1_su8"/>
</dbReference>
<keyword evidence="7 13" id="KW-0999">Mitochondrion inner membrane</keyword>
<evidence type="ECO:0000256" key="10">
    <source>
        <dbReference type="ARBA" id="ARBA00023128"/>
    </source>
</evidence>
<evidence type="ECO:0000256" key="7">
    <source>
        <dbReference type="ARBA" id="ARBA00022792"/>
    </source>
</evidence>
<dbReference type="InterPro" id="IPR036642">
    <property type="entry name" value="Cyt_bc1_su8_sf"/>
</dbReference>
<evidence type="ECO:0000256" key="13">
    <source>
        <dbReference type="RuleBase" id="RU368118"/>
    </source>
</evidence>
<keyword evidence="9" id="KW-1133">Transmembrane helix</keyword>